<dbReference type="AlphaFoldDB" id="A0A916ZJS6"/>
<organism evidence="1 2">
    <name type="scientific">Paenibacillus nasutitermitis</name>
    <dbReference type="NCBI Taxonomy" id="1652958"/>
    <lineage>
        <taxon>Bacteria</taxon>
        <taxon>Bacillati</taxon>
        <taxon>Bacillota</taxon>
        <taxon>Bacilli</taxon>
        <taxon>Bacillales</taxon>
        <taxon>Paenibacillaceae</taxon>
        <taxon>Paenibacillus</taxon>
    </lineage>
</organism>
<dbReference type="EMBL" id="BMHP01000013">
    <property type="protein sequence ID" value="GGD99923.1"/>
    <property type="molecule type" value="Genomic_DNA"/>
</dbReference>
<reference evidence="1" key="2">
    <citation type="submission" date="2020-09" db="EMBL/GenBank/DDBJ databases">
        <authorList>
            <person name="Sun Q."/>
            <person name="Zhou Y."/>
        </authorList>
    </citation>
    <scope>NUCLEOTIDE SEQUENCE</scope>
    <source>
        <strain evidence="1">CGMCC 1.15178</strain>
    </source>
</reference>
<sequence length="235" mass="27378">MKKAVGFDQKLQLHQLDHIAREFSRVENRQQLYDLVDQNLMADIAGAKARLNARTILFKIWVLVDNENVELRDRGLQLFANASREERLLLHWGMKLLAYPFFRDVADQVGRLFQLHGEFSSLQLSRKIFALYGERRRVSVSMGAVLGTFKHLEVISEQKKLYVNAEKIPIHQLEFKLWLIEIMLKATEKSAIELKQIATEPCLFPFNLDITESELRNSRLQVTRQGIDMVMVVLR</sequence>
<keyword evidence="2" id="KW-1185">Reference proteome</keyword>
<dbReference type="Proteomes" id="UP000612456">
    <property type="component" value="Unassembled WGS sequence"/>
</dbReference>
<name>A0A916ZJS6_9BACL</name>
<evidence type="ECO:0000313" key="2">
    <source>
        <dbReference type="Proteomes" id="UP000612456"/>
    </source>
</evidence>
<comment type="caution">
    <text evidence="1">The sequence shown here is derived from an EMBL/GenBank/DDBJ whole genome shotgun (WGS) entry which is preliminary data.</text>
</comment>
<reference evidence="1" key="1">
    <citation type="journal article" date="2014" name="Int. J. Syst. Evol. Microbiol.">
        <title>Complete genome sequence of Corynebacterium casei LMG S-19264T (=DSM 44701T), isolated from a smear-ripened cheese.</title>
        <authorList>
            <consortium name="US DOE Joint Genome Institute (JGI-PGF)"/>
            <person name="Walter F."/>
            <person name="Albersmeier A."/>
            <person name="Kalinowski J."/>
            <person name="Ruckert C."/>
        </authorList>
    </citation>
    <scope>NUCLEOTIDE SEQUENCE</scope>
    <source>
        <strain evidence="1">CGMCC 1.15178</strain>
    </source>
</reference>
<accession>A0A916ZJS6</accession>
<evidence type="ECO:0000313" key="1">
    <source>
        <dbReference type="EMBL" id="GGD99923.1"/>
    </source>
</evidence>
<protein>
    <submittedName>
        <fullName evidence="1">Uncharacterized protein</fullName>
    </submittedName>
</protein>
<gene>
    <name evidence="1" type="ORF">GCM10010911_68600</name>
</gene>
<proteinExistence type="predicted"/>